<dbReference type="InterPro" id="IPR011051">
    <property type="entry name" value="RmlC_Cupin_sf"/>
</dbReference>
<evidence type="ECO:0000313" key="1">
    <source>
        <dbReference type="EMBL" id="KJK51584.1"/>
    </source>
</evidence>
<dbReference type="InterPro" id="IPR014710">
    <property type="entry name" value="RmlC-like_jellyroll"/>
</dbReference>
<organism evidence="1 2">
    <name type="scientific">Lentzea aerocolonigenes</name>
    <name type="common">Lechevalieria aerocolonigenes</name>
    <name type="synonym">Saccharothrix aerocolonigenes</name>
    <dbReference type="NCBI Taxonomy" id="68170"/>
    <lineage>
        <taxon>Bacteria</taxon>
        <taxon>Bacillati</taxon>
        <taxon>Actinomycetota</taxon>
        <taxon>Actinomycetes</taxon>
        <taxon>Pseudonocardiales</taxon>
        <taxon>Pseudonocardiaceae</taxon>
        <taxon>Lentzea</taxon>
    </lineage>
</organism>
<evidence type="ECO:0000313" key="2">
    <source>
        <dbReference type="Proteomes" id="UP000033393"/>
    </source>
</evidence>
<dbReference type="GO" id="GO:0003677">
    <property type="term" value="F:DNA binding"/>
    <property type="evidence" value="ECO:0007669"/>
    <property type="project" value="InterPro"/>
</dbReference>
<keyword evidence="2" id="KW-1185">Reference proteome</keyword>
<sequence length="448" mass="47899">MPASHVEIGSVKLMRWLNARKLTVSAFSAAIGVDAAQVEAGLGGDVLRWEPGLATRAAEALDVGVEQLAVVPAAETAVHLSAAASRAGSRVVRRGGIDFYVYYSLAGPRGQVAPVILDILCPPGRLPELNRGHLEPAITVNLGPGDINGRWGEELTGDTWSVLAANTGEDRWITGDSYVEPSFCPHTYSLVGDEPARILSYTGASPLAGLVDRADTWPAESFAALLDDVGERLEPAGILAQAMRRRAFDVKTLCSAAGVDERSVGDFLGGADSLDLAALRRGGATVHCDYRLLLPVDVVRDGVGKSSRTIQESKDSIRSFGEYVVADLAGSPSAPDLLGTFLLVDRAEHGELTDLRDQAATFYLVTSGTATAHWWTGGEVRRQELGQWDSLWIGPGVAHGFTGQAGLLRMGDASSYSYADTLELTNTYRPAWTLGRARHDRQGWGYDR</sequence>
<comment type="caution">
    <text evidence="1">The sequence shown here is derived from an EMBL/GenBank/DDBJ whole genome shotgun (WGS) entry which is preliminary data.</text>
</comment>
<protein>
    <submittedName>
        <fullName evidence="1">Uncharacterized protein</fullName>
    </submittedName>
</protein>
<dbReference type="AlphaFoldDB" id="A0A0F0H794"/>
<dbReference type="PATRIC" id="fig|68170.10.peg.6562"/>
<dbReference type="Gene3D" id="1.10.260.40">
    <property type="entry name" value="lambda repressor-like DNA-binding domains"/>
    <property type="match status" value="1"/>
</dbReference>
<dbReference type="Proteomes" id="UP000033393">
    <property type="component" value="Unassembled WGS sequence"/>
</dbReference>
<proteinExistence type="predicted"/>
<gene>
    <name evidence="1" type="ORF">UK23_06310</name>
</gene>
<dbReference type="EMBL" id="JYJG01000030">
    <property type="protein sequence ID" value="KJK51584.1"/>
    <property type="molecule type" value="Genomic_DNA"/>
</dbReference>
<dbReference type="InterPro" id="IPR010982">
    <property type="entry name" value="Lambda_DNA-bd_dom_sf"/>
</dbReference>
<reference evidence="1 2" key="1">
    <citation type="submission" date="2015-02" db="EMBL/GenBank/DDBJ databases">
        <authorList>
            <person name="Ju K.-S."/>
            <person name="Doroghazi J.R."/>
            <person name="Metcalf W."/>
        </authorList>
    </citation>
    <scope>NUCLEOTIDE SEQUENCE [LARGE SCALE GENOMIC DNA]</scope>
    <source>
        <strain evidence="1 2">NRRL B-16140</strain>
    </source>
</reference>
<dbReference type="RefSeq" id="WP_045310427.1">
    <property type="nucleotide sequence ID" value="NZ_JYJG01000030.1"/>
</dbReference>
<dbReference type="Gene3D" id="2.60.120.10">
    <property type="entry name" value="Jelly Rolls"/>
    <property type="match status" value="2"/>
</dbReference>
<accession>A0A0F0H794</accession>
<dbReference type="SUPFAM" id="SSF51182">
    <property type="entry name" value="RmlC-like cupins"/>
    <property type="match status" value="1"/>
</dbReference>
<name>A0A0F0H794_LENAE</name>